<keyword evidence="1" id="KW-0596">Phosphopantetheine</keyword>
<evidence type="ECO:0000256" key="1">
    <source>
        <dbReference type="ARBA" id="ARBA00022450"/>
    </source>
</evidence>
<dbReference type="InterPro" id="IPR045851">
    <property type="entry name" value="AMP-bd_C_sf"/>
</dbReference>
<dbReference type="PROSITE" id="PS00455">
    <property type="entry name" value="AMP_BINDING"/>
    <property type="match status" value="1"/>
</dbReference>
<dbReference type="PROSITE" id="PS00012">
    <property type="entry name" value="PHOSPHOPANTETHEINE"/>
    <property type="match status" value="2"/>
</dbReference>
<dbReference type="OrthoDB" id="416786at2759"/>
<evidence type="ECO:0000313" key="7">
    <source>
        <dbReference type="EMBL" id="KGQ07588.1"/>
    </source>
</evidence>
<dbReference type="InterPro" id="IPR020806">
    <property type="entry name" value="PKS_PP-bd"/>
</dbReference>
<dbReference type="InterPro" id="IPR010071">
    <property type="entry name" value="AA_adenyl_dom"/>
</dbReference>
<dbReference type="Pfam" id="PF00668">
    <property type="entry name" value="Condensation"/>
    <property type="match status" value="2"/>
</dbReference>
<organism evidence="7 8">
    <name type="scientific">Beauveria bassiana D1-5</name>
    <dbReference type="NCBI Taxonomy" id="1245745"/>
    <lineage>
        <taxon>Eukaryota</taxon>
        <taxon>Fungi</taxon>
        <taxon>Dikarya</taxon>
        <taxon>Ascomycota</taxon>
        <taxon>Pezizomycotina</taxon>
        <taxon>Sordariomycetes</taxon>
        <taxon>Hypocreomycetidae</taxon>
        <taxon>Hypocreales</taxon>
        <taxon>Cordycipitaceae</taxon>
        <taxon>Beauveria</taxon>
    </lineage>
</organism>
<dbReference type="Pfam" id="PF00550">
    <property type="entry name" value="PP-binding"/>
    <property type="match status" value="2"/>
</dbReference>
<feature type="region of interest" description="Disordered" evidence="5">
    <location>
        <begin position="1"/>
        <end position="76"/>
    </location>
</feature>
<dbReference type="GO" id="GO:0031177">
    <property type="term" value="F:phosphopantetheine binding"/>
    <property type="evidence" value="ECO:0007669"/>
    <property type="project" value="InterPro"/>
</dbReference>
<dbReference type="InterPro" id="IPR023213">
    <property type="entry name" value="CAT-like_dom_sf"/>
</dbReference>
<dbReference type="InterPro" id="IPR000873">
    <property type="entry name" value="AMP-dep_synth/lig_dom"/>
</dbReference>
<dbReference type="Gene3D" id="3.30.300.30">
    <property type="match status" value="1"/>
</dbReference>
<dbReference type="SUPFAM" id="SSF56801">
    <property type="entry name" value="Acetyl-CoA synthetase-like"/>
    <property type="match status" value="1"/>
</dbReference>
<evidence type="ECO:0000256" key="5">
    <source>
        <dbReference type="SAM" id="MobiDB-lite"/>
    </source>
</evidence>
<dbReference type="InterPro" id="IPR001242">
    <property type="entry name" value="Condensation_dom"/>
</dbReference>
<feature type="domain" description="Carrier" evidence="6">
    <location>
        <begin position="1281"/>
        <end position="1357"/>
    </location>
</feature>
<dbReference type="FunFam" id="3.40.50.12780:FF:000014">
    <property type="entry name" value="Nonribosomal peptide synthetase 1"/>
    <property type="match status" value="1"/>
</dbReference>
<dbReference type="Gene3D" id="3.30.559.10">
    <property type="entry name" value="Chloramphenicol acetyltransferase-like domain"/>
    <property type="match status" value="2"/>
</dbReference>
<evidence type="ECO:0000256" key="3">
    <source>
        <dbReference type="ARBA" id="ARBA00022598"/>
    </source>
</evidence>
<dbReference type="GO" id="GO:0044550">
    <property type="term" value="P:secondary metabolite biosynthetic process"/>
    <property type="evidence" value="ECO:0007669"/>
    <property type="project" value="TreeGrafter"/>
</dbReference>
<feature type="region of interest" description="Disordered" evidence="5">
    <location>
        <begin position="620"/>
        <end position="639"/>
    </location>
</feature>
<accession>A0A0A2VJ25</accession>
<dbReference type="PANTHER" id="PTHR45527:SF3">
    <property type="entry name" value="SIDEROPHORE SYNTHETASE (EUROFUNG)"/>
    <property type="match status" value="1"/>
</dbReference>
<dbReference type="GO" id="GO:0016874">
    <property type="term" value="F:ligase activity"/>
    <property type="evidence" value="ECO:0007669"/>
    <property type="project" value="UniProtKB-KW"/>
</dbReference>
<dbReference type="NCBIfam" id="TIGR01733">
    <property type="entry name" value="AA-adenyl-dom"/>
    <property type="match status" value="1"/>
</dbReference>
<keyword evidence="3" id="KW-0436">Ligase</keyword>
<sequence>MLSIDDHGGGGPLAVDIIPAGSGAEKTAPDAADPSLHGPGRANGDAVNADAAAAAEETGSRDDESHHQQQQQQRSLLSERDLDQLWQWNAVVPETIQRCIHDIISEQAAQRPQDVAVQSWDGSLTYSELEHLSTQLALHLRFLGVDIGVTVPLCFEKSKWTVVALLAVMKAGAAFSLTDPSQPEARLQTIVEQTGAKLLVTSALQSSLGAKIAPGATVVAVSQATFDTPLQQSSDPLPNVPSSSLMYVIFTSGSTGKPKGVSISHQNFTSGAIPRAEAVGYKSTSRVFDFPSYAFDVSIDCMLCTLACGGQVCVPSEQGRMNDLSGSIRDSKANMVHMTPSVARVLDSDIIPSLDVLGLGGEVVSGSDAATWRQFTHLIIGYGPSECTVGCTVNNNTSLSTGIGKGVGCVMWLVDPEDHNVLVPVGEVGELLIEGPVVGIGYLGEPAKTAEVFIENPTWLTAGHGSYAGRHGRLYKTGDLVRYEDNLSGSIEFVGRKDQQVKIRGQRVELTEVEHHIQTCLPTGVKVVAEVIKPENASPTLVAFLAEKSSAGSQDSSLFVDPSPELSAALDKMDTTLGAKVPKYMIPAAFITLASMPTMVSMKTDRKKLREIGISIPRSKLGATHADEGPQEEPETDAEKKLARAWELVLASSSPVYKASSFFGLGGDSLRAMKLVSAAREQGLGLTVADIFNNPTLSAMANKTTSISSATQEQVKPFSLLQEGWDEQTARKDVAELCGIEPEQVEDVYPCTPLQEGLMALSSKVKEAYIAQRVVVLKDLETAKRLMAAYDEASRGSPILRTRIVQVPRRGLMQVVVNRKLEYTTGNNVAAYLASDRETPMDLGTALWRYAIITDEAAGTVSFVLTMHHALYDGWTMPLVVERINQAYQHPGKPLSRPSEFKDFIKYLLSQDAAESEKYWRAQLEGAHRLQFPLLPHQGYQTAADELLEEYVPLEQLPKNATVATLIRAAWAIVASQYINSTDVVFGETLTGRNAPVVGVDEIEGPMITTVPLRVPVDAEAQVGEFLQAIQEQTVGQIPHEHFGLQHIRRLSPDAREACEVRTGLVLHPSADTAAPEVDATLPANNLIPHLPAREALKFNTFALMLVCSMDPKGFQVMASFDSKMVDKSTMRRALAQFKSVAQQLAQSTTTLLGNVRALSDDDAAALRDVVAKAQEDPVVKTYDGASTAYIVRSDDASKMVPVGAIGELAIQTSQPKDLSMLPVPSWLADLLPPSAPTDALYLTGKLARYDAAGKMQVLGDKASLTTSTDASAAARKPRVSATSQRQRRLRALWSHVLRTPETEIGLDDSFFLLGGDSISAMKLASEARPEGIRLTVAQMFSHKTLAEMAAVMECADESSDSNAAAAAAEAPIAPIAEPFELLDGLVDDKSAFLANVVKPQLQDASWTVSNVLPTRFLQELTVRATISKPRFAVRYELIFFDGPVDLPRLRQSCQRLVAHNEILRTVYVESADRIYAAVLDALETPFEEFAYTNPAVDLSTFTKDICRADVDKPQPLGSSFVKWLYVADPQRPAARSCLVFRMSHAQYDEMCLPIMLRQLSALYAHDKTPEPSVPFSAYVSHVMRTAVPASLPYWRELLAGSTITSFRPDIPITDRRHAAIAQTVDISARTRDVTLASLPTATWALCLARRRALRDVVFGEVVSGRNVGLPGAESIAGPCWQYVPLRVRFDPSWTGNDLLAFVQQQHVESAGHEAVSLREIAENCGLGWEKQASMPGDDRPAQWWFDTVCHQDVSHVKERENTDEEAQTKYETLYTDEEPLREWKVQTYVRDGGNSVVLEVVTFKSWEEHGKGLLADLVKAMEQLVHRPGEKLFSD</sequence>
<feature type="compositionally biased region" description="Low complexity" evidence="5">
    <location>
        <begin position="42"/>
        <end position="55"/>
    </location>
</feature>
<dbReference type="GO" id="GO:0043041">
    <property type="term" value="P:amino acid activation for nonribosomal peptide biosynthetic process"/>
    <property type="evidence" value="ECO:0007669"/>
    <property type="project" value="TreeGrafter"/>
</dbReference>
<proteinExistence type="inferred from homology"/>
<dbReference type="SMART" id="SM00823">
    <property type="entry name" value="PKS_PP"/>
    <property type="match status" value="2"/>
</dbReference>
<evidence type="ECO:0000259" key="6">
    <source>
        <dbReference type="PROSITE" id="PS50075"/>
    </source>
</evidence>
<evidence type="ECO:0000313" key="8">
    <source>
        <dbReference type="Proteomes" id="UP000030106"/>
    </source>
</evidence>
<dbReference type="InterPro" id="IPR020845">
    <property type="entry name" value="AMP-binding_CS"/>
</dbReference>
<dbReference type="InterPro" id="IPR009081">
    <property type="entry name" value="PP-bd_ACP"/>
</dbReference>
<dbReference type="Pfam" id="PF00501">
    <property type="entry name" value="AMP-binding"/>
    <property type="match status" value="1"/>
</dbReference>
<protein>
    <submittedName>
        <fullName evidence="7">HC-toxin synthetase</fullName>
    </submittedName>
</protein>
<reference evidence="7 8" key="1">
    <citation type="submission" date="2012-10" db="EMBL/GenBank/DDBJ databases">
        <title>Genome sequencing and analysis of entomopathogenic fungi Beauveria bassiana D1-5.</title>
        <authorList>
            <person name="Li Q."/>
            <person name="Wang L."/>
            <person name="Zhang Z."/>
            <person name="Wang Q."/>
            <person name="Ren J."/>
            <person name="Wang M."/>
            <person name="Xu W."/>
            <person name="Wang J."/>
            <person name="Lu Y."/>
            <person name="Du Q."/>
            <person name="Sun Z."/>
        </authorList>
    </citation>
    <scope>NUCLEOTIDE SEQUENCE [LARGE SCALE GENOMIC DNA]</scope>
    <source>
        <strain evidence="7 8">D1-5</strain>
    </source>
</reference>
<dbReference type="Gene3D" id="3.40.50.12780">
    <property type="entry name" value="N-terminal domain of ligase-like"/>
    <property type="match status" value="1"/>
</dbReference>
<dbReference type="CDD" id="cd19545">
    <property type="entry name" value="FUM14_C_NRPS-like"/>
    <property type="match status" value="1"/>
</dbReference>
<dbReference type="PROSITE" id="PS50075">
    <property type="entry name" value="CARRIER"/>
    <property type="match status" value="2"/>
</dbReference>
<dbReference type="PANTHER" id="PTHR45527">
    <property type="entry name" value="NONRIBOSOMAL PEPTIDE SYNTHETASE"/>
    <property type="match status" value="1"/>
</dbReference>
<dbReference type="GO" id="GO:0005737">
    <property type="term" value="C:cytoplasm"/>
    <property type="evidence" value="ECO:0007669"/>
    <property type="project" value="TreeGrafter"/>
</dbReference>
<feature type="compositionally biased region" description="Basic and acidic residues" evidence="5">
    <location>
        <begin position="58"/>
        <end position="67"/>
    </location>
</feature>
<comment type="caution">
    <text evidence="7">The sequence shown here is derived from an EMBL/GenBank/DDBJ whole genome shotgun (WGS) entry which is preliminary data.</text>
</comment>
<dbReference type="CDD" id="cd19542">
    <property type="entry name" value="CT_NRPS-like"/>
    <property type="match status" value="1"/>
</dbReference>
<dbReference type="Gene3D" id="1.10.1200.10">
    <property type="entry name" value="ACP-like"/>
    <property type="match status" value="2"/>
</dbReference>
<dbReference type="STRING" id="1245745.A0A0A2VJ25"/>
<dbReference type="HOGENOM" id="CLU_000022_60_2_1"/>
<dbReference type="eggNOG" id="KOG1178">
    <property type="taxonomic scope" value="Eukaryota"/>
</dbReference>
<dbReference type="SUPFAM" id="SSF47336">
    <property type="entry name" value="ACP-like"/>
    <property type="match status" value="2"/>
</dbReference>
<dbReference type="InterPro" id="IPR006162">
    <property type="entry name" value="Ppantetheine_attach_site"/>
</dbReference>
<dbReference type="Gene3D" id="3.30.559.30">
    <property type="entry name" value="Nonribosomal peptide synthetase, condensation domain"/>
    <property type="match status" value="2"/>
</dbReference>
<name>A0A0A2VJ25_BEABA</name>
<dbReference type="FunFam" id="3.30.300.30:FF:000015">
    <property type="entry name" value="Nonribosomal peptide synthase SidD"/>
    <property type="match status" value="1"/>
</dbReference>
<dbReference type="EMBL" id="ANFO01000673">
    <property type="protein sequence ID" value="KGQ07588.1"/>
    <property type="molecule type" value="Genomic_DNA"/>
</dbReference>
<evidence type="ECO:0000256" key="2">
    <source>
        <dbReference type="ARBA" id="ARBA00022553"/>
    </source>
</evidence>
<dbReference type="FunFam" id="3.30.559.30:FF:000003">
    <property type="entry name" value="Nonribosomal peptide synthase SidD"/>
    <property type="match status" value="1"/>
</dbReference>
<dbReference type="SUPFAM" id="SSF52777">
    <property type="entry name" value="CoA-dependent acyltransferases"/>
    <property type="match status" value="4"/>
</dbReference>
<dbReference type="Proteomes" id="UP000030106">
    <property type="component" value="Unassembled WGS sequence"/>
</dbReference>
<keyword evidence="2" id="KW-0597">Phosphoprotein</keyword>
<feature type="domain" description="Carrier" evidence="6">
    <location>
        <begin position="633"/>
        <end position="708"/>
    </location>
</feature>
<dbReference type="InterPro" id="IPR042099">
    <property type="entry name" value="ANL_N_sf"/>
</dbReference>
<comment type="similarity">
    <text evidence="4">Belongs to the NRP synthetase family.</text>
</comment>
<dbReference type="InterPro" id="IPR036736">
    <property type="entry name" value="ACP-like_sf"/>
</dbReference>
<evidence type="ECO:0000256" key="4">
    <source>
        <dbReference type="ARBA" id="ARBA00029454"/>
    </source>
</evidence>
<gene>
    <name evidence="7" type="ORF">BBAD15_g7088</name>
</gene>
<dbReference type="CDD" id="cd05918">
    <property type="entry name" value="A_NRPS_SidN3_like"/>
    <property type="match status" value="1"/>
</dbReference>
<dbReference type="FunFam" id="1.10.1200.10:FF:000005">
    <property type="entry name" value="Nonribosomal peptide synthetase 1"/>
    <property type="match status" value="2"/>
</dbReference>